<dbReference type="InterPro" id="IPR020948">
    <property type="entry name" value="P_starv_induced_PsiE-like"/>
</dbReference>
<evidence type="ECO:0000256" key="4">
    <source>
        <dbReference type="ARBA" id="ARBA00022989"/>
    </source>
</evidence>
<comment type="caution">
    <text evidence="7">The sequence shown here is derived from an EMBL/GenBank/DDBJ whole genome shotgun (WGS) entry which is preliminary data.</text>
</comment>
<protein>
    <recommendedName>
        <fullName evidence="9">Phosphate-starvation-inducible E-like protein</fullName>
    </recommendedName>
</protein>
<dbReference type="GO" id="GO:0005886">
    <property type="term" value="C:plasma membrane"/>
    <property type="evidence" value="ECO:0007669"/>
    <property type="project" value="UniProtKB-SubCell"/>
</dbReference>
<dbReference type="RefSeq" id="WP_058183939.1">
    <property type="nucleotide sequence ID" value="NZ_LMTZ01000102.1"/>
</dbReference>
<dbReference type="OrthoDB" id="511355at2"/>
<evidence type="ECO:0000256" key="5">
    <source>
        <dbReference type="ARBA" id="ARBA00023136"/>
    </source>
</evidence>
<gene>
    <name evidence="7" type="ORF">BC008_23445</name>
</gene>
<keyword evidence="2" id="KW-1003">Cell membrane</keyword>
<proteinExistence type="predicted"/>
<evidence type="ECO:0000313" key="8">
    <source>
        <dbReference type="Proteomes" id="UP000053372"/>
    </source>
</evidence>
<dbReference type="EMBL" id="LMTZ01000102">
    <property type="protein sequence ID" value="KST65949.1"/>
    <property type="molecule type" value="Genomic_DNA"/>
</dbReference>
<dbReference type="AlphaFoldDB" id="A0A0V7ZN27"/>
<feature type="transmembrane region" description="Helical" evidence="6">
    <location>
        <begin position="89"/>
        <end position="110"/>
    </location>
</feature>
<name>A0A0V7ZN27_9CYAN</name>
<comment type="subcellular location">
    <subcellularLocation>
        <location evidence="1">Cell membrane</location>
        <topology evidence="1">Multi-pass membrane protein</topology>
    </subcellularLocation>
</comment>
<dbReference type="Proteomes" id="UP000053372">
    <property type="component" value="Unassembled WGS sequence"/>
</dbReference>
<reference evidence="7 8" key="1">
    <citation type="journal article" date="2015" name="Genome Announc.">
        <title>Draft Genome of the Euendolithic (true boring) Cyanobacterium Mastigocoleus testarum strain BC008.</title>
        <authorList>
            <person name="Guida B.S."/>
            <person name="Garcia-Pichel F."/>
        </authorList>
    </citation>
    <scope>NUCLEOTIDE SEQUENCE [LARGE SCALE GENOMIC DNA]</scope>
    <source>
        <strain evidence="7 8">BC008</strain>
    </source>
</reference>
<feature type="transmembrane region" description="Helical" evidence="6">
    <location>
        <begin position="61"/>
        <end position="82"/>
    </location>
</feature>
<keyword evidence="4 6" id="KW-1133">Transmembrane helix</keyword>
<evidence type="ECO:0000256" key="6">
    <source>
        <dbReference type="SAM" id="Phobius"/>
    </source>
</evidence>
<keyword evidence="5 6" id="KW-0472">Membrane</keyword>
<organism evidence="7 8">
    <name type="scientific">Mastigocoleus testarum BC008</name>
    <dbReference type="NCBI Taxonomy" id="371196"/>
    <lineage>
        <taxon>Bacteria</taxon>
        <taxon>Bacillati</taxon>
        <taxon>Cyanobacteriota</taxon>
        <taxon>Cyanophyceae</taxon>
        <taxon>Nostocales</taxon>
        <taxon>Hapalosiphonaceae</taxon>
        <taxon>Mastigocoleus</taxon>
    </lineage>
</organism>
<feature type="transmembrane region" description="Helical" evidence="6">
    <location>
        <begin position="116"/>
        <end position="137"/>
    </location>
</feature>
<evidence type="ECO:0000313" key="7">
    <source>
        <dbReference type="EMBL" id="KST65949.1"/>
    </source>
</evidence>
<sequence>MLNNLKVRLNNLFKKDTVIHNLELVQDFIVISLCIGLFSVMLLRLGDMFFSLMHLHKSQQIISDILFILIMVELFRLLVVYLREHRISFGSAVEVAIVSALREVILYGILEIQLKQIIGVCSFLIVLGVLLLIRLVISRLSKTDSSENDPKSSMEEVIL</sequence>
<keyword evidence="8" id="KW-1185">Reference proteome</keyword>
<keyword evidence="3 6" id="KW-0812">Transmembrane</keyword>
<evidence type="ECO:0000256" key="1">
    <source>
        <dbReference type="ARBA" id="ARBA00004651"/>
    </source>
</evidence>
<dbReference type="Pfam" id="PF06146">
    <property type="entry name" value="PsiE"/>
    <property type="match status" value="1"/>
</dbReference>
<evidence type="ECO:0000256" key="3">
    <source>
        <dbReference type="ARBA" id="ARBA00022692"/>
    </source>
</evidence>
<accession>A0A0V7ZN27</accession>
<evidence type="ECO:0000256" key="2">
    <source>
        <dbReference type="ARBA" id="ARBA00022475"/>
    </source>
</evidence>
<feature type="transmembrane region" description="Helical" evidence="6">
    <location>
        <begin position="21"/>
        <end position="41"/>
    </location>
</feature>
<evidence type="ECO:0008006" key="9">
    <source>
        <dbReference type="Google" id="ProtNLM"/>
    </source>
</evidence>